<dbReference type="SUPFAM" id="SSF50341">
    <property type="entry name" value="CheW-like"/>
    <property type="match status" value="1"/>
</dbReference>
<dbReference type="InterPro" id="IPR004105">
    <property type="entry name" value="CheA-like_dim"/>
</dbReference>
<name>A0A2S3QY37_VIBVL</name>
<dbReference type="GO" id="GO:0005524">
    <property type="term" value="F:ATP binding"/>
    <property type="evidence" value="ECO:0007669"/>
    <property type="project" value="UniProtKB-KW"/>
</dbReference>
<keyword evidence="6" id="KW-0808">Transferase</keyword>
<dbReference type="Pfam" id="PF02518">
    <property type="entry name" value="HATPase_c"/>
    <property type="match status" value="1"/>
</dbReference>
<evidence type="ECO:0000256" key="10">
    <source>
        <dbReference type="ARBA" id="ARBA00023012"/>
    </source>
</evidence>
<dbReference type="FunFam" id="2.30.30.40:FF:000048">
    <property type="entry name" value="Chemotaxis protein CheA, putative"/>
    <property type="match status" value="1"/>
</dbReference>
<evidence type="ECO:0000256" key="7">
    <source>
        <dbReference type="ARBA" id="ARBA00022741"/>
    </source>
</evidence>
<dbReference type="CDD" id="cd16916">
    <property type="entry name" value="HATPase_CheA-like"/>
    <property type="match status" value="1"/>
</dbReference>
<feature type="domain" description="Histidine kinase" evidence="14">
    <location>
        <begin position="341"/>
        <end position="556"/>
    </location>
</feature>
<dbReference type="InterPro" id="IPR036061">
    <property type="entry name" value="CheW-like_dom_sf"/>
</dbReference>
<evidence type="ECO:0000256" key="13">
    <source>
        <dbReference type="SAM" id="MobiDB-lite"/>
    </source>
</evidence>
<dbReference type="SMART" id="SM00260">
    <property type="entry name" value="CheW"/>
    <property type="match status" value="1"/>
</dbReference>
<sequence>MALDMEQLRRMFYEECRENLEVLEDILLNLDPTQVEKDLIDTIFRAAHSIKGGAATFNLLDISEFTHTVEAYLDKVRNGELVMSRDSVDVLLRSCDGIRLLLEGHEAGEPVETGRLQHVSDELAQLLESDDGESVASSSNEPNDLASTSESAAPSLSEEESALADDAGMWQVVFRPHPTIFYSGNDPLRILRELKELDEQAQLRCDVSQLPDIQALDPELCYTHWTITLSSSVDKALIEEIFEWVEDECDLDITLLAPPVQNAEAAGTEEKPTIIAPVEVVSESAQATPAVKPATRSNKNDSAVTSIRVDIDKVDNLINLVGELVITQSMLAEIGNDFSIDKLEKLKAGLDQLLQNSKDLQEHVLNIRMLPMSFAFSRFPRLVRDLCGRLGKEVDLQIHGEHTELDKTVLERIVDPLVHLVRNGIDHGIEMPDVRQQQGKASFGTLTLNAFHQGGSIIIEVKDDGAGIHCDRIWQKAIEKKVLPADSRREEMSDKQIVNLIFAPGFSTADLVSDISGRGVGMDVVKRNIEELGGHIEVDSQQGQGSTFTISLPLTLAILDGQLVKVAGEVYVIPLLTIIESIQIDPRHIKHAAGGVELYRLREENIPILRLQQEFAMGHSREFRSKILCVVEAAGTRVGLLIDELLDQQQVVIKSLESNYQKVSGISGATILGDGSVSLILDVQGLITNFLKRRAESGNSGIAA</sequence>
<dbReference type="InterPro" id="IPR004358">
    <property type="entry name" value="Sig_transdc_His_kin-like_C"/>
</dbReference>
<dbReference type="FunFam" id="3.30.565.10:FF:000016">
    <property type="entry name" value="Chemotaxis protein CheA, putative"/>
    <property type="match status" value="1"/>
</dbReference>
<dbReference type="PANTHER" id="PTHR43395">
    <property type="entry name" value="SENSOR HISTIDINE KINASE CHEA"/>
    <property type="match status" value="1"/>
</dbReference>
<dbReference type="AlphaFoldDB" id="A0A2S3QY37"/>
<evidence type="ECO:0000256" key="6">
    <source>
        <dbReference type="ARBA" id="ARBA00022679"/>
    </source>
</evidence>
<keyword evidence="8" id="KW-0418">Kinase</keyword>
<evidence type="ECO:0000256" key="12">
    <source>
        <dbReference type="PROSITE-ProRule" id="PRU00110"/>
    </source>
</evidence>
<dbReference type="SUPFAM" id="SSF47226">
    <property type="entry name" value="Histidine-containing phosphotransfer domain, HPT domain"/>
    <property type="match status" value="1"/>
</dbReference>
<feature type="domain" description="HPt" evidence="16">
    <location>
        <begin position="1"/>
        <end position="105"/>
    </location>
</feature>
<evidence type="ECO:0000256" key="3">
    <source>
        <dbReference type="ARBA" id="ARBA00021495"/>
    </source>
</evidence>
<dbReference type="Gene3D" id="1.20.120.160">
    <property type="entry name" value="HPT domain"/>
    <property type="match status" value="1"/>
</dbReference>
<dbReference type="InterPro" id="IPR037006">
    <property type="entry name" value="CheA-like_homodim_sf"/>
</dbReference>
<feature type="domain" description="CheW-like" evidence="15">
    <location>
        <begin position="558"/>
        <end position="692"/>
    </location>
</feature>
<proteinExistence type="predicted"/>
<keyword evidence="7" id="KW-0547">Nucleotide-binding</keyword>
<evidence type="ECO:0000256" key="8">
    <source>
        <dbReference type="ARBA" id="ARBA00022777"/>
    </source>
</evidence>
<dbReference type="Gene3D" id="2.30.30.40">
    <property type="entry name" value="SH3 Domains"/>
    <property type="match status" value="1"/>
</dbReference>
<dbReference type="SUPFAM" id="SSF55874">
    <property type="entry name" value="ATPase domain of HSP90 chaperone/DNA topoisomerase II/histidine kinase"/>
    <property type="match status" value="1"/>
</dbReference>
<dbReference type="PROSITE" id="PS50109">
    <property type="entry name" value="HIS_KIN"/>
    <property type="match status" value="1"/>
</dbReference>
<dbReference type="RefSeq" id="WP_103200961.1">
    <property type="nucleotide sequence ID" value="NZ_JASMUA010000001.1"/>
</dbReference>
<dbReference type="GO" id="GO:0006935">
    <property type="term" value="P:chemotaxis"/>
    <property type="evidence" value="ECO:0007669"/>
    <property type="project" value="UniProtKB-KW"/>
</dbReference>
<feature type="region of interest" description="Disordered" evidence="13">
    <location>
        <begin position="128"/>
        <end position="160"/>
    </location>
</feature>
<feature type="modified residue" description="Phosphohistidine" evidence="12">
    <location>
        <position position="48"/>
    </location>
</feature>
<dbReference type="Proteomes" id="UP000237466">
    <property type="component" value="Unassembled WGS sequence"/>
</dbReference>
<evidence type="ECO:0000256" key="5">
    <source>
        <dbReference type="ARBA" id="ARBA00022553"/>
    </source>
</evidence>
<accession>A0A2S3QY37</accession>
<dbReference type="InterPro" id="IPR005467">
    <property type="entry name" value="His_kinase_dom"/>
</dbReference>
<evidence type="ECO:0000256" key="2">
    <source>
        <dbReference type="ARBA" id="ARBA00012438"/>
    </source>
</evidence>
<dbReference type="PRINTS" id="PR00344">
    <property type="entry name" value="BCTRLSENSOR"/>
</dbReference>
<dbReference type="SMART" id="SM01231">
    <property type="entry name" value="H-kinase_dim"/>
    <property type="match status" value="1"/>
</dbReference>
<keyword evidence="4" id="KW-0145">Chemotaxis</keyword>
<dbReference type="PROSITE" id="PS50851">
    <property type="entry name" value="CHEW"/>
    <property type="match status" value="1"/>
</dbReference>
<dbReference type="CDD" id="cd00731">
    <property type="entry name" value="CheA_reg"/>
    <property type="match status" value="1"/>
</dbReference>
<dbReference type="GO" id="GO:0005737">
    <property type="term" value="C:cytoplasm"/>
    <property type="evidence" value="ECO:0007669"/>
    <property type="project" value="InterPro"/>
</dbReference>
<feature type="compositionally biased region" description="Low complexity" evidence="13">
    <location>
        <begin position="145"/>
        <end position="156"/>
    </location>
</feature>
<keyword evidence="9" id="KW-0067">ATP-binding</keyword>
<dbReference type="InterPro" id="IPR051315">
    <property type="entry name" value="Bact_Chemotaxis_CheA"/>
</dbReference>
<evidence type="ECO:0000259" key="15">
    <source>
        <dbReference type="PROSITE" id="PS50851"/>
    </source>
</evidence>
<comment type="function">
    <text evidence="11">Involved in the transmission of sensory signals from the chemoreceptors to the flagellar motors. CheA is autophosphorylated; it can transfer its phosphate group to either CheB or CheY.</text>
</comment>
<dbReference type="InterPro" id="IPR036097">
    <property type="entry name" value="HisK_dim/P_sf"/>
</dbReference>
<reference evidence="17 18" key="1">
    <citation type="journal article" date="2018" name="Front. Microbiol.">
        <title>Phylogeny of Vibrio vulnificus from the Analysis of the Core-Genome: Implications for Intra-Species Taxonomy.</title>
        <authorList>
            <person name="Roig F.J."/>
            <person name="Gonzalez-Candelas F."/>
            <person name="Sanjuan E."/>
            <person name="Fouz B."/>
            <person name="Feil E.J."/>
            <person name="Llorens C."/>
            <person name="Baker-Austin C."/>
            <person name="Oliver J.D."/>
            <person name="Danin-Poleg Y."/>
            <person name="Gibas C.J."/>
            <person name="Kashi Y."/>
            <person name="Gulig P.A."/>
            <person name="Morrison S.S."/>
            <person name="Amaro C."/>
        </authorList>
    </citation>
    <scope>NUCLEOTIDE SEQUENCE [LARGE SCALE GENOMIC DNA]</scope>
    <source>
        <strain evidence="17 18">CECT4608</strain>
    </source>
</reference>
<dbReference type="InterPro" id="IPR008207">
    <property type="entry name" value="Sig_transdc_His_kin_Hpt_dom"/>
</dbReference>
<keyword evidence="5 12" id="KW-0597">Phosphoprotein</keyword>
<evidence type="ECO:0000256" key="1">
    <source>
        <dbReference type="ARBA" id="ARBA00000085"/>
    </source>
</evidence>
<dbReference type="Gene3D" id="1.10.287.560">
    <property type="entry name" value="Histidine kinase CheA-like, homodimeric domain"/>
    <property type="match status" value="1"/>
</dbReference>
<dbReference type="SMART" id="SM00073">
    <property type="entry name" value="HPT"/>
    <property type="match status" value="1"/>
</dbReference>
<dbReference type="Pfam" id="PF01627">
    <property type="entry name" value="Hpt"/>
    <property type="match status" value="1"/>
</dbReference>
<dbReference type="PROSITE" id="PS50894">
    <property type="entry name" value="HPT"/>
    <property type="match status" value="1"/>
</dbReference>
<dbReference type="Gene3D" id="3.30.565.10">
    <property type="entry name" value="Histidine kinase-like ATPase, C-terminal domain"/>
    <property type="match status" value="1"/>
</dbReference>
<keyword evidence="10" id="KW-0902">Two-component regulatory system</keyword>
<dbReference type="InterPro" id="IPR036890">
    <property type="entry name" value="HATPase_C_sf"/>
</dbReference>
<dbReference type="GO" id="GO:0000155">
    <property type="term" value="F:phosphorelay sensor kinase activity"/>
    <property type="evidence" value="ECO:0007669"/>
    <property type="project" value="InterPro"/>
</dbReference>
<dbReference type="InterPro" id="IPR036641">
    <property type="entry name" value="HPT_dom_sf"/>
</dbReference>
<dbReference type="SUPFAM" id="SSF47384">
    <property type="entry name" value="Homodimeric domain of signal transducing histidine kinase"/>
    <property type="match status" value="1"/>
</dbReference>
<dbReference type="Pfam" id="PF02895">
    <property type="entry name" value="H-kinase_dim"/>
    <property type="match status" value="1"/>
</dbReference>
<dbReference type="InterPro" id="IPR003594">
    <property type="entry name" value="HATPase_dom"/>
</dbReference>
<dbReference type="Pfam" id="PF01584">
    <property type="entry name" value="CheW"/>
    <property type="match status" value="1"/>
</dbReference>
<dbReference type="EC" id="2.7.13.3" evidence="2"/>
<evidence type="ECO:0000313" key="18">
    <source>
        <dbReference type="Proteomes" id="UP000237466"/>
    </source>
</evidence>
<dbReference type="CDD" id="cd00088">
    <property type="entry name" value="HPT"/>
    <property type="match status" value="1"/>
</dbReference>
<evidence type="ECO:0000256" key="9">
    <source>
        <dbReference type="ARBA" id="ARBA00022840"/>
    </source>
</evidence>
<gene>
    <name evidence="17" type="ORF">CRN52_19125</name>
</gene>
<organism evidence="17 18">
    <name type="scientific">Vibrio vulnificus</name>
    <dbReference type="NCBI Taxonomy" id="672"/>
    <lineage>
        <taxon>Bacteria</taxon>
        <taxon>Pseudomonadati</taxon>
        <taxon>Pseudomonadota</taxon>
        <taxon>Gammaproteobacteria</taxon>
        <taxon>Vibrionales</taxon>
        <taxon>Vibrionaceae</taxon>
        <taxon>Vibrio</taxon>
    </lineage>
</organism>
<dbReference type="InterPro" id="IPR002545">
    <property type="entry name" value="CheW-lke_dom"/>
</dbReference>
<dbReference type="EMBL" id="PDGH01000126">
    <property type="protein sequence ID" value="POB43847.1"/>
    <property type="molecule type" value="Genomic_DNA"/>
</dbReference>
<comment type="catalytic activity">
    <reaction evidence="1">
        <text>ATP + protein L-histidine = ADP + protein N-phospho-L-histidine.</text>
        <dbReference type="EC" id="2.7.13.3"/>
    </reaction>
</comment>
<evidence type="ECO:0000259" key="14">
    <source>
        <dbReference type="PROSITE" id="PS50109"/>
    </source>
</evidence>
<evidence type="ECO:0000313" key="17">
    <source>
        <dbReference type="EMBL" id="POB43847.1"/>
    </source>
</evidence>
<dbReference type="PANTHER" id="PTHR43395:SF10">
    <property type="entry name" value="CHEMOTAXIS PROTEIN CHEA"/>
    <property type="match status" value="1"/>
</dbReference>
<evidence type="ECO:0000259" key="16">
    <source>
        <dbReference type="PROSITE" id="PS50894"/>
    </source>
</evidence>
<comment type="caution">
    <text evidence="17">The sequence shown here is derived from an EMBL/GenBank/DDBJ whole genome shotgun (WGS) entry which is preliminary data.</text>
</comment>
<evidence type="ECO:0000256" key="4">
    <source>
        <dbReference type="ARBA" id="ARBA00022500"/>
    </source>
</evidence>
<evidence type="ECO:0000256" key="11">
    <source>
        <dbReference type="ARBA" id="ARBA00035100"/>
    </source>
</evidence>
<dbReference type="SMART" id="SM00387">
    <property type="entry name" value="HATPase_c"/>
    <property type="match status" value="1"/>
</dbReference>
<protein>
    <recommendedName>
        <fullName evidence="3">Chemotaxis protein CheA</fullName>
        <ecNumber evidence="2">2.7.13.3</ecNumber>
    </recommendedName>
</protein>